<dbReference type="Proteomes" id="UP000662572">
    <property type="component" value="Unassembled WGS sequence"/>
</dbReference>
<name>A0A918UWR2_9CAUL</name>
<evidence type="ECO:0000259" key="11">
    <source>
        <dbReference type="Pfam" id="PF00593"/>
    </source>
</evidence>
<evidence type="ECO:0000256" key="4">
    <source>
        <dbReference type="ARBA" id="ARBA00022692"/>
    </source>
</evidence>
<evidence type="ECO:0000256" key="1">
    <source>
        <dbReference type="ARBA" id="ARBA00004571"/>
    </source>
</evidence>
<dbReference type="SUPFAM" id="SSF56935">
    <property type="entry name" value="Porins"/>
    <property type="match status" value="1"/>
</dbReference>
<proteinExistence type="inferred from homology"/>
<keyword evidence="3 8" id="KW-1134">Transmembrane beta strand</keyword>
<dbReference type="InterPro" id="IPR036942">
    <property type="entry name" value="Beta-barrel_TonB_sf"/>
</dbReference>
<dbReference type="Gene3D" id="2.170.130.10">
    <property type="entry name" value="TonB-dependent receptor, plug domain"/>
    <property type="match status" value="1"/>
</dbReference>
<feature type="domain" description="TonB-dependent receptor plug" evidence="12">
    <location>
        <begin position="62"/>
        <end position="171"/>
    </location>
</feature>
<keyword evidence="10" id="KW-0732">Signal</keyword>
<evidence type="ECO:0000259" key="12">
    <source>
        <dbReference type="Pfam" id="PF07715"/>
    </source>
</evidence>
<feature type="chain" id="PRO_5037824738" evidence="10">
    <location>
        <begin position="34"/>
        <end position="961"/>
    </location>
</feature>
<dbReference type="InterPro" id="IPR039426">
    <property type="entry name" value="TonB-dep_rcpt-like"/>
</dbReference>
<comment type="similarity">
    <text evidence="8 9">Belongs to the TonB-dependent receptor family.</text>
</comment>
<dbReference type="PROSITE" id="PS52016">
    <property type="entry name" value="TONB_DEPENDENT_REC_3"/>
    <property type="match status" value="1"/>
</dbReference>
<dbReference type="RefSeq" id="WP_189488002.1">
    <property type="nucleotide sequence ID" value="NZ_BMZB01000004.1"/>
</dbReference>
<evidence type="ECO:0000313" key="14">
    <source>
        <dbReference type="Proteomes" id="UP000662572"/>
    </source>
</evidence>
<sequence length="961" mass="103344">MKNKSIKSGLMVTTTICSAVLASIVTLPSVAIAQDAATSSEDAPVTEVVVTGSRIARKDFVSPSPITTVSSAQIEASGSLAVEQILNTLPQVVPGFSAASNNPSDGTATVDLRGLGASRTLVLVNGHRMTPATKASSATDLNTIPARLIKRVEVMTGGASATYGSDALAGVVNFVLKDDFEGIELSSQYGLSAEGDAEQFDTSLIMGTNFDGGKGNLTAFVSYYDRDQVLGAERDWAFYSNAGGSATGLSGRADNVALNPYALTPTQTGCPTVTNRQISFTPTGEAHGFCNDFDLTNPVTDQYNFSPVNNLMSPSERISLSLLGHYDFTENLRGKLEVFFTDNRTSSQLAPTPMTGLSVPIDNPFISASFASLLAGRTDPTANFVFRKRMLEVGVRQQDHNNKMFQFVTGLDGTVFSDWKWDSTFSYGRTEFKDSTFNDVSRSRMIAATRGASDGATTTSCGAAQLAIMPACKPFNLFGAGSASQEALDFVRLDFSDTTTFERFVVGGNIAGDAFVLPAGAVGVAAGFEYREDTFSFAPDAAHGSGDIYGFNAERPVSGGYNVKEVYGEATVPLVAEVPFVKYLGLELGARFSDYSSVGKTEAYKAGLEWKIDDDFRFRGMYQKASRAPSVFELYQAGDQGFPQFTDPCSTKSPTSGADRTISQEVRDFCALQLGGDPVTLGYIQPNSQLESFSFGNANLKAEQSETITVGAVWRPSYIEGLSVTLDYYDIKVDDYINTLYGGAAGTVAACFATLDLNSTACFNSDIGQSAIYRDTTGELKIRTSQGNVSALETKGIDLAVDYKAPLGWLVKDSTLFSDKLDINVLVTKLESWKLDDIEYAGTAGAYNISATLPEWKSNIRLAYNIGPVLINWSSTFYSEMENQGNLAIFEDGGYSTVPNYWVHDVQARWGVNSNVDLTAGIKNLTDEDPPVFDNSPDGNTDPNAFDVIGRYYYVGMKFKL</sequence>
<keyword evidence="4 8" id="KW-0812">Transmembrane</keyword>
<feature type="domain" description="TonB-dependent receptor-like beta-barrel" evidence="11">
    <location>
        <begin position="402"/>
        <end position="925"/>
    </location>
</feature>
<dbReference type="Pfam" id="PF00593">
    <property type="entry name" value="TonB_dep_Rec_b-barrel"/>
    <property type="match status" value="1"/>
</dbReference>
<dbReference type="Pfam" id="PF07715">
    <property type="entry name" value="Plug"/>
    <property type="match status" value="1"/>
</dbReference>
<dbReference type="InterPro" id="IPR000531">
    <property type="entry name" value="Beta-barrel_TonB"/>
</dbReference>
<reference evidence="13" key="2">
    <citation type="submission" date="2020-09" db="EMBL/GenBank/DDBJ databases">
        <authorList>
            <person name="Sun Q."/>
            <person name="Kim S."/>
        </authorList>
    </citation>
    <scope>NUCLEOTIDE SEQUENCE</scope>
    <source>
        <strain evidence="13">KCTC 32296</strain>
    </source>
</reference>
<evidence type="ECO:0000256" key="7">
    <source>
        <dbReference type="ARBA" id="ARBA00023237"/>
    </source>
</evidence>
<keyword evidence="5 9" id="KW-0798">TonB box</keyword>
<dbReference type="InterPro" id="IPR037066">
    <property type="entry name" value="Plug_dom_sf"/>
</dbReference>
<keyword evidence="6 8" id="KW-0472">Membrane</keyword>
<evidence type="ECO:0000256" key="3">
    <source>
        <dbReference type="ARBA" id="ARBA00022452"/>
    </source>
</evidence>
<keyword evidence="13" id="KW-0675">Receptor</keyword>
<comment type="subcellular location">
    <subcellularLocation>
        <location evidence="1 8">Cell outer membrane</location>
        <topology evidence="1 8">Multi-pass membrane protein</topology>
    </subcellularLocation>
</comment>
<evidence type="ECO:0000256" key="9">
    <source>
        <dbReference type="RuleBase" id="RU003357"/>
    </source>
</evidence>
<dbReference type="PANTHER" id="PTHR47234">
    <property type="match status" value="1"/>
</dbReference>
<feature type="signal peptide" evidence="10">
    <location>
        <begin position="1"/>
        <end position="33"/>
    </location>
</feature>
<dbReference type="InterPro" id="IPR012910">
    <property type="entry name" value="Plug_dom"/>
</dbReference>
<evidence type="ECO:0000313" key="13">
    <source>
        <dbReference type="EMBL" id="GGZ41193.1"/>
    </source>
</evidence>
<gene>
    <name evidence="13" type="ORF">GCM10011273_29960</name>
</gene>
<evidence type="ECO:0000256" key="10">
    <source>
        <dbReference type="SAM" id="SignalP"/>
    </source>
</evidence>
<dbReference type="GO" id="GO:0009279">
    <property type="term" value="C:cell outer membrane"/>
    <property type="evidence" value="ECO:0007669"/>
    <property type="project" value="UniProtKB-SubCell"/>
</dbReference>
<keyword evidence="14" id="KW-1185">Reference proteome</keyword>
<keyword evidence="7 8" id="KW-0998">Cell outer membrane</keyword>
<organism evidence="13 14">
    <name type="scientific">Asticcacaulis endophyticus</name>
    <dbReference type="NCBI Taxonomy" id="1395890"/>
    <lineage>
        <taxon>Bacteria</taxon>
        <taxon>Pseudomonadati</taxon>
        <taxon>Pseudomonadota</taxon>
        <taxon>Alphaproteobacteria</taxon>
        <taxon>Caulobacterales</taxon>
        <taxon>Caulobacteraceae</taxon>
        <taxon>Asticcacaulis</taxon>
    </lineage>
</organism>
<evidence type="ECO:0000256" key="2">
    <source>
        <dbReference type="ARBA" id="ARBA00022448"/>
    </source>
</evidence>
<comment type="caution">
    <text evidence="13">The sequence shown here is derived from an EMBL/GenBank/DDBJ whole genome shotgun (WGS) entry which is preliminary data.</text>
</comment>
<evidence type="ECO:0000256" key="8">
    <source>
        <dbReference type="PROSITE-ProRule" id="PRU01360"/>
    </source>
</evidence>
<dbReference type="AlphaFoldDB" id="A0A918UWR2"/>
<reference evidence="13" key="1">
    <citation type="journal article" date="2014" name="Int. J. Syst. Evol. Microbiol.">
        <title>Complete genome sequence of Corynebacterium casei LMG S-19264T (=DSM 44701T), isolated from a smear-ripened cheese.</title>
        <authorList>
            <consortium name="US DOE Joint Genome Institute (JGI-PGF)"/>
            <person name="Walter F."/>
            <person name="Albersmeier A."/>
            <person name="Kalinowski J."/>
            <person name="Ruckert C."/>
        </authorList>
    </citation>
    <scope>NUCLEOTIDE SEQUENCE</scope>
    <source>
        <strain evidence="13">KCTC 32296</strain>
    </source>
</reference>
<evidence type="ECO:0000256" key="5">
    <source>
        <dbReference type="ARBA" id="ARBA00023077"/>
    </source>
</evidence>
<dbReference type="PANTHER" id="PTHR47234:SF2">
    <property type="entry name" value="TONB-DEPENDENT RECEPTOR"/>
    <property type="match status" value="1"/>
</dbReference>
<dbReference type="Gene3D" id="2.40.170.20">
    <property type="entry name" value="TonB-dependent receptor, beta-barrel domain"/>
    <property type="match status" value="1"/>
</dbReference>
<accession>A0A918UWR2</accession>
<dbReference type="EMBL" id="BMZB01000004">
    <property type="protein sequence ID" value="GGZ41193.1"/>
    <property type="molecule type" value="Genomic_DNA"/>
</dbReference>
<evidence type="ECO:0000256" key="6">
    <source>
        <dbReference type="ARBA" id="ARBA00023136"/>
    </source>
</evidence>
<keyword evidence="2 8" id="KW-0813">Transport</keyword>
<protein>
    <submittedName>
        <fullName evidence="13">TonB-dependent receptor</fullName>
    </submittedName>
</protein>